<evidence type="ECO:0000313" key="2">
    <source>
        <dbReference type="Proteomes" id="UP000031740"/>
    </source>
</evidence>
<organism evidence="1 2">
    <name type="scientific">Bartonella bacilliformis Ver097</name>
    <dbReference type="NCBI Taxonomy" id="1293911"/>
    <lineage>
        <taxon>Bacteria</taxon>
        <taxon>Pseudomonadati</taxon>
        <taxon>Pseudomonadota</taxon>
        <taxon>Alphaproteobacteria</taxon>
        <taxon>Hyphomicrobiales</taxon>
        <taxon>Bartonellaceae</taxon>
        <taxon>Bartonella</taxon>
    </lineage>
</organism>
<dbReference type="PATRIC" id="fig|1293911.3.peg.554"/>
<gene>
    <name evidence="1" type="ORF">H710_00528</name>
</gene>
<dbReference type="Proteomes" id="UP000031740">
    <property type="component" value="Unassembled WGS sequence"/>
</dbReference>
<comment type="caution">
    <text evidence="1">The sequence shown here is derived from an EMBL/GenBank/DDBJ whole genome shotgun (WGS) entry which is preliminary data.</text>
</comment>
<dbReference type="STRING" id="1293911.H710_00528"/>
<dbReference type="EMBL" id="ASIV01000004">
    <property type="protein sequence ID" value="KEG19934.1"/>
    <property type="molecule type" value="Genomic_DNA"/>
</dbReference>
<name>A0A072REK2_BARBA</name>
<sequence>MQKSFYFAIYGLRVAHEWVKFNWVHIGFFIYILRLFL</sequence>
<protein>
    <submittedName>
        <fullName evidence="1">Uncharacterized protein</fullName>
    </submittedName>
</protein>
<reference evidence="1 2" key="1">
    <citation type="submission" date="2013-04" db="EMBL/GenBank/DDBJ databases">
        <title>The Genome Sequence of Bartonella bacilliformis Ver097.</title>
        <authorList>
            <consortium name="The Broad Institute Genomics Platform"/>
            <consortium name="The Broad Institute Genome Sequencing Center for Infectious Disease"/>
            <person name="Feldgarden M."/>
            <person name="Kirby J."/>
            <person name="Birtles R."/>
            <person name="Dasch G."/>
            <person name="Hendrix L."/>
            <person name="Koehler J."/>
            <person name="Walker B."/>
            <person name="Young S.K."/>
            <person name="Zeng Q."/>
            <person name="Gargeya S."/>
            <person name="Fitzgerald M."/>
            <person name="Haas B."/>
            <person name="Abouelleil A."/>
            <person name="Allen A.W."/>
            <person name="Alvarado L."/>
            <person name="Arachchi H.M."/>
            <person name="Berlin A.M."/>
            <person name="Chapman S.B."/>
            <person name="Gainer-Dewar J."/>
            <person name="Goldberg J."/>
            <person name="Griggs A."/>
            <person name="Gujja S."/>
            <person name="Hansen M."/>
            <person name="Howarth C."/>
            <person name="Imamovic A."/>
            <person name="Ireland A."/>
            <person name="Larimer J."/>
            <person name="McCowan C."/>
            <person name="Murphy C."/>
            <person name="Pearson M."/>
            <person name="Poon T.W."/>
            <person name="Priest M."/>
            <person name="Roberts A."/>
            <person name="Saif S."/>
            <person name="Shea T."/>
            <person name="Sisk P."/>
            <person name="Sykes S."/>
            <person name="Wortman J."/>
            <person name="Nusbaum C."/>
            <person name="Birren B."/>
        </authorList>
    </citation>
    <scope>NUCLEOTIDE SEQUENCE [LARGE SCALE GENOMIC DNA]</scope>
    <source>
        <strain evidence="1 2">Ver097</strain>
    </source>
</reference>
<dbReference type="HOGENOM" id="CLU_3340609_0_0_5"/>
<evidence type="ECO:0000313" key="1">
    <source>
        <dbReference type="EMBL" id="KEG19934.1"/>
    </source>
</evidence>
<dbReference type="AlphaFoldDB" id="A0A072REK2"/>
<accession>A0A072REK2</accession>
<proteinExistence type="predicted"/>